<evidence type="ECO:0000313" key="2">
    <source>
        <dbReference type="Proteomes" id="UP000784919"/>
    </source>
</evidence>
<gene>
    <name evidence="1" type="ORF">E4U56_007019</name>
</gene>
<proteinExistence type="predicted"/>
<evidence type="ECO:0000313" key="1">
    <source>
        <dbReference type="EMBL" id="KAG5955764.1"/>
    </source>
</evidence>
<feature type="non-terminal residue" evidence="1">
    <location>
        <position position="72"/>
    </location>
</feature>
<dbReference type="EMBL" id="SRPS01000618">
    <property type="protein sequence ID" value="KAG5955764.1"/>
    <property type="molecule type" value="Genomic_DNA"/>
</dbReference>
<name>A0A9P7SM87_9HYPO</name>
<reference evidence="1" key="1">
    <citation type="journal article" date="2020" name="bioRxiv">
        <title>Whole genome comparisons of ergot fungi reveals the divergence and evolution of species within the genus Claviceps are the result of varying mechanisms driving genome evolution and host range expansion.</title>
        <authorList>
            <person name="Wyka S.A."/>
            <person name="Mondo S.J."/>
            <person name="Liu M."/>
            <person name="Dettman J."/>
            <person name="Nalam V."/>
            <person name="Broders K.D."/>
        </authorList>
    </citation>
    <scope>NUCLEOTIDE SEQUENCE</scope>
    <source>
        <strain evidence="1">CCC 1102</strain>
    </source>
</reference>
<dbReference type="AlphaFoldDB" id="A0A9P7SM87"/>
<dbReference type="Proteomes" id="UP000784919">
    <property type="component" value="Unassembled WGS sequence"/>
</dbReference>
<comment type="caution">
    <text evidence="1">The sequence shown here is derived from an EMBL/GenBank/DDBJ whole genome shotgun (WGS) entry which is preliminary data.</text>
</comment>
<organism evidence="1 2">
    <name type="scientific">Claviceps arundinis</name>
    <dbReference type="NCBI Taxonomy" id="1623583"/>
    <lineage>
        <taxon>Eukaryota</taxon>
        <taxon>Fungi</taxon>
        <taxon>Dikarya</taxon>
        <taxon>Ascomycota</taxon>
        <taxon>Pezizomycotina</taxon>
        <taxon>Sordariomycetes</taxon>
        <taxon>Hypocreomycetidae</taxon>
        <taxon>Hypocreales</taxon>
        <taxon>Clavicipitaceae</taxon>
        <taxon>Claviceps</taxon>
    </lineage>
</organism>
<accession>A0A9P7SM87</accession>
<sequence>MPVTCVPYPACTSDASSSIPSSSSNSVPPSPKWRKYFEPKNMFNVEDGNCNMSPYADVQLAPRKPLAVPLQN</sequence>
<protein>
    <submittedName>
        <fullName evidence="1">Uncharacterized protein</fullName>
    </submittedName>
</protein>